<dbReference type="AlphaFoldDB" id="A0AAV6N5P2"/>
<name>A0AAV6N5P2_9ROSI</name>
<sequence length="118" mass="13561">MWKPLTLGIGIVTRNTKFAPSPAKLLPGRNSAGCSHRSHCEFVPFFSIAMSCLRFLSDFYRPDFSQNRSFGSLDVIDAFGDNSFFLYQSDRISGMWPSHTVIFGYGRWRQRNFIMFSN</sequence>
<comment type="caution">
    <text evidence="1">The sequence shown here is derived from an EMBL/GenBank/DDBJ whole genome shotgun (WGS) entry which is preliminary data.</text>
</comment>
<feature type="non-terminal residue" evidence="1">
    <location>
        <position position="1"/>
    </location>
</feature>
<evidence type="ECO:0000313" key="1">
    <source>
        <dbReference type="EMBL" id="KAG6591907.1"/>
    </source>
</evidence>
<organism evidence="1 2">
    <name type="scientific">Cucurbita argyrosperma subsp. sororia</name>
    <dbReference type="NCBI Taxonomy" id="37648"/>
    <lineage>
        <taxon>Eukaryota</taxon>
        <taxon>Viridiplantae</taxon>
        <taxon>Streptophyta</taxon>
        <taxon>Embryophyta</taxon>
        <taxon>Tracheophyta</taxon>
        <taxon>Spermatophyta</taxon>
        <taxon>Magnoliopsida</taxon>
        <taxon>eudicotyledons</taxon>
        <taxon>Gunneridae</taxon>
        <taxon>Pentapetalae</taxon>
        <taxon>rosids</taxon>
        <taxon>fabids</taxon>
        <taxon>Cucurbitales</taxon>
        <taxon>Cucurbitaceae</taxon>
        <taxon>Cucurbiteae</taxon>
        <taxon>Cucurbita</taxon>
    </lineage>
</organism>
<evidence type="ECO:0000313" key="2">
    <source>
        <dbReference type="Proteomes" id="UP000685013"/>
    </source>
</evidence>
<protein>
    <submittedName>
        <fullName evidence="1">Uncharacterized protein</fullName>
    </submittedName>
</protein>
<proteinExistence type="predicted"/>
<gene>
    <name evidence="1" type="ORF">SDJN03_14253</name>
</gene>
<reference evidence="1 2" key="1">
    <citation type="journal article" date="2021" name="Hortic Res">
        <title>The domestication of Cucurbita argyrosperma as revealed by the genome of its wild relative.</title>
        <authorList>
            <person name="Barrera-Redondo J."/>
            <person name="Sanchez-de la Vega G."/>
            <person name="Aguirre-Liguori J.A."/>
            <person name="Castellanos-Morales G."/>
            <person name="Gutierrez-Guerrero Y.T."/>
            <person name="Aguirre-Dugua X."/>
            <person name="Aguirre-Planter E."/>
            <person name="Tenaillon M.I."/>
            <person name="Lira-Saade R."/>
            <person name="Eguiarte L.E."/>
        </authorList>
    </citation>
    <scope>NUCLEOTIDE SEQUENCE [LARGE SCALE GENOMIC DNA]</scope>
    <source>
        <strain evidence="1">JBR-2021</strain>
    </source>
</reference>
<dbReference type="Proteomes" id="UP000685013">
    <property type="component" value="Chromosome 9"/>
</dbReference>
<dbReference type="EMBL" id="JAGKQH010000009">
    <property type="protein sequence ID" value="KAG6591907.1"/>
    <property type="molecule type" value="Genomic_DNA"/>
</dbReference>
<keyword evidence="2" id="KW-1185">Reference proteome</keyword>
<accession>A0AAV6N5P2</accession>